<evidence type="ECO:0000313" key="1">
    <source>
        <dbReference type="EMBL" id="AGL00107.1"/>
    </source>
</evidence>
<dbReference type="HOGENOM" id="CLU_101010_0_0_9"/>
<proteinExistence type="predicted"/>
<name>R4KEK9_9FIRM</name>
<dbReference type="KEGG" id="dgi:Desgi_0542"/>
<evidence type="ECO:0000313" key="2">
    <source>
        <dbReference type="Proteomes" id="UP000013520"/>
    </source>
</evidence>
<dbReference type="OrthoDB" id="86642at2"/>
<dbReference type="RefSeq" id="WP_006523432.1">
    <property type="nucleotide sequence ID" value="NC_021184.1"/>
</dbReference>
<dbReference type="eggNOG" id="COG1583">
    <property type="taxonomic scope" value="Bacteria"/>
</dbReference>
<dbReference type="EMBL" id="CP003273">
    <property type="protein sequence ID" value="AGL00107.1"/>
    <property type="molecule type" value="Genomic_DNA"/>
</dbReference>
<dbReference type="Proteomes" id="UP000013520">
    <property type="component" value="Chromosome"/>
</dbReference>
<dbReference type="STRING" id="767817.Desgi_0542"/>
<gene>
    <name evidence="1" type="ORF">Desgi_0542</name>
</gene>
<dbReference type="Gene3D" id="3.30.70.1900">
    <property type="match status" value="1"/>
</dbReference>
<protein>
    <submittedName>
        <fullName evidence="1">CRISPR associated protein Cas6</fullName>
    </submittedName>
</protein>
<accession>R4KEK9</accession>
<keyword evidence="2" id="KW-1185">Reference proteome</keyword>
<reference evidence="1 2" key="1">
    <citation type="submission" date="2012-01" db="EMBL/GenBank/DDBJ databases">
        <title>Complete sequence of Desulfotomaculum gibsoniae DSM 7213.</title>
        <authorList>
            <consortium name="US DOE Joint Genome Institute"/>
            <person name="Lucas S."/>
            <person name="Han J."/>
            <person name="Lapidus A."/>
            <person name="Cheng J.-F."/>
            <person name="Goodwin L."/>
            <person name="Pitluck S."/>
            <person name="Peters L."/>
            <person name="Ovchinnikova G."/>
            <person name="Teshima H."/>
            <person name="Detter J.C."/>
            <person name="Han C."/>
            <person name="Tapia R."/>
            <person name="Land M."/>
            <person name="Hauser L."/>
            <person name="Kyrpides N."/>
            <person name="Ivanova N."/>
            <person name="Pagani I."/>
            <person name="Parshina S."/>
            <person name="Plugge C."/>
            <person name="Muyzer G."/>
            <person name="Kuever J."/>
            <person name="Ivanova A."/>
            <person name="Nazina T."/>
            <person name="Klenk H.-P."/>
            <person name="Brambilla E."/>
            <person name="Spring S."/>
            <person name="Stams A.F."/>
            <person name="Woyke T."/>
        </authorList>
    </citation>
    <scope>NUCLEOTIDE SEQUENCE [LARGE SCALE GENOMIC DNA]</scope>
    <source>
        <strain evidence="1 2">DSM 7213</strain>
    </source>
</reference>
<sequence>MTHYYYEILSTVRFNQDVFASEVQSALAHLTNNSMIFDEQLKELHHQNTFKHYVFCAPYPLEADRIYRKGRMYCFHLRTLSLEFALKMKKYLPKAKGTVKVISTELNNYIKKPITELVTLTPIICTYNNRCWLPENGLGLLSERIHVNALKKCKALDASFTAPEELFFEHIEMLNKKPIVTSYKGKGAILLGHKVRLRIKPYPWAQQLAFIALAVGLLEKNGLGFGYCIAGR</sequence>
<organism evidence="1 2">
    <name type="scientific">Desulfoscipio gibsoniae DSM 7213</name>
    <dbReference type="NCBI Taxonomy" id="767817"/>
    <lineage>
        <taxon>Bacteria</taxon>
        <taxon>Bacillati</taxon>
        <taxon>Bacillota</taxon>
        <taxon>Clostridia</taxon>
        <taxon>Eubacteriales</taxon>
        <taxon>Desulfallaceae</taxon>
        <taxon>Desulfoscipio</taxon>
    </lineage>
</organism>
<dbReference type="AlphaFoldDB" id="R4KEK9"/>